<evidence type="ECO:0000313" key="3">
    <source>
        <dbReference type="Proteomes" id="UP000292082"/>
    </source>
</evidence>
<name>A0A4Q9Q1E2_9APHY</name>
<keyword evidence="3" id="KW-1185">Reference proteome</keyword>
<evidence type="ECO:0000256" key="1">
    <source>
        <dbReference type="SAM" id="MobiDB-lite"/>
    </source>
</evidence>
<reference evidence="2 3" key="1">
    <citation type="submission" date="2019-01" db="EMBL/GenBank/DDBJ databases">
        <title>Draft genome sequences of three monokaryotic isolates of the white-rot basidiomycete fungus Dichomitus squalens.</title>
        <authorList>
            <consortium name="DOE Joint Genome Institute"/>
            <person name="Lopez S.C."/>
            <person name="Andreopoulos B."/>
            <person name="Pangilinan J."/>
            <person name="Lipzen A."/>
            <person name="Riley R."/>
            <person name="Ahrendt S."/>
            <person name="Ng V."/>
            <person name="Barry K."/>
            <person name="Daum C."/>
            <person name="Grigoriev I.V."/>
            <person name="Hilden K.S."/>
            <person name="Makela M.R."/>
            <person name="de Vries R.P."/>
        </authorList>
    </citation>
    <scope>NUCLEOTIDE SEQUENCE [LARGE SCALE GENOMIC DNA]</scope>
    <source>
        <strain evidence="2 3">CBS 464.89</strain>
    </source>
</reference>
<proteinExistence type="predicted"/>
<protein>
    <submittedName>
        <fullName evidence="2">Uncharacterized protein</fullName>
    </submittedName>
</protein>
<accession>A0A4Q9Q1E2</accession>
<dbReference type="AlphaFoldDB" id="A0A4Q9Q1E2"/>
<feature type="region of interest" description="Disordered" evidence="1">
    <location>
        <begin position="142"/>
        <end position="180"/>
    </location>
</feature>
<organism evidence="2 3">
    <name type="scientific">Dichomitus squalens</name>
    <dbReference type="NCBI Taxonomy" id="114155"/>
    <lineage>
        <taxon>Eukaryota</taxon>
        <taxon>Fungi</taxon>
        <taxon>Dikarya</taxon>
        <taxon>Basidiomycota</taxon>
        <taxon>Agaricomycotina</taxon>
        <taxon>Agaricomycetes</taxon>
        <taxon>Polyporales</taxon>
        <taxon>Polyporaceae</taxon>
        <taxon>Dichomitus</taxon>
    </lineage>
</organism>
<sequence length="202" mass="22359">MSSHPALLKHDIFLKIMCCFSSVQQPPDIDMRREDAYWGPPHPNKNQIKGEDDEDLVLDVTDRVKRMTSARLAVTCKAVSTSYRLPPVVASIRCFASSPLLYDNLTVYTKRLRVRLSWATTLSHGSSVPFIRALPNVTFSSTPGVRSARNGQRPLSAAGTTTRPKTPQRRSATERRATRGPGYWPGPCDCTVSTYVVAGPLL</sequence>
<evidence type="ECO:0000313" key="2">
    <source>
        <dbReference type="EMBL" id="TBU60810.1"/>
    </source>
</evidence>
<dbReference type="Proteomes" id="UP000292082">
    <property type="component" value="Unassembled WGS sequence"/>
</dbReference>
<dbReference type="EMBL" id="ML145102">
    <property type="protein sequence ID" value="TBU60810.1"/>
    <property type="molecule type" value="Genomic_DNA"/>
</dbReference>
<gene>
    <name evidence="2" type="ORF">BD310DRAFT_268683</name>
</gene>